<dbReference type="AlphaFoldDB" id="A0AAD4L8A1"/>
<gene>
    <name evidence="1" type="ORF">EDB92DRAFT_1804664</name>
</gene>
<dbReference type="EMBL" id="JAKELL010000101">
    <property type="protein sequence ID" value="KAH8982328.1"/>
    <property type="molecule type" value="Genomic_DNA"/>
</dbReference>
<protein>
    <submittedName>
        <fullName evidence="1">Uncharacterized protein</fullName>
    </submittedName>
</protein>
<organism evidence="1 2">
    <name type="scientific">Lactarius akahatsu</name>
    <dbReference type="NCBI Taxonomy" id="416441"/>
    <lineage>
        <taxon>Eukaryota</taxon>
        <taxon>Fungi</taxon>
        <taxon>Dikarya</taxon>
        <taxon>Basidiomycota</taxon>
        <taxon>Agaricomycotina</taxon>
        <taxon>Agaricomycetes</taxon>
        <taxon>Russulales</taxon>
        <taxon>Russulaceae</taxon>
        <taxon>Lactarius</taxon>
    </lineage>
</organism>
<sequence length="95" mass="10528">GAAKSHYCMAPQEKTAQGIEKSVKESLDGVSLLQIQWFVNQATCFITTYRDGLSGAQAAWANKKYHGHHMLLPQSILEAMDAVYYTACKAEFSNQ</sequence>
<feature type="non-terminal residue" evidence="1">
    <location>
        <position position="1"/>
    </location>
</feature>
<dbReference type="Proteomes" id="UP001201163">
    <property type="component" value="Unassembled WGS sequence"/>
</dbReference>
<reference evidence="1" key="1">
    <citation type="submission" date="2022-01" db="EMBL/GenBank/DDBJ databases">
        <title>Comparative genomics reveals a dynamic genome evolution in the ectomycorrhizal milk-cap (Lactarius) mushrooms.</title>
        <authorList>
            <consortium name="DOE Joint Genome Institute"/>
            <person name="Lebreton A."/>
            <person name="Tang N."/>
            <person name="Kuo A."/>
            <person name="LaButti K."/>
            <person name="Drula E."/>
            <person name="Barry K."/>
            <person name="Clum A."/>
            <person name="Lipzen A."/>
            <person name="Mousain D."/>
            <person name="Ng V."/>
            <person name="Wang R."/>
            <person name="Wang X."/>
            <person name="Dai Y."/>
            <person name="Henrissat B."/>
            <person name="Grigoriev I.V."/>
            <person name="Guerin-Laguette A."/>
            <person name="Yu F."/>
            <person name="Martin F.M."/>
        </authorList>
    </citation>
    <scope>NUCLEOTIDE SEQUENCE</scope>
    <source>
        <strain evidence="1">QP</strain>
    </source>
</reference>
<keyword evidence="2" id="KW-1185">Reference proteome</keyword>
<evidence type="ECO:0000313" key="1">
    <source>
        <dbReference type="EMBL" id="KAH8982328.1"/>
    </source>
</evidence>
<proteinExistence type="predicted"/>
<name>A0AAD4L8A1_9AGAM</name>
<evidence type="ECO:0000313" key="2">
    <source>
        <dbReference type="Proteomes" id="UP001201163"/>
    </source>
</evidence>
<accession>A0AAD4L8A1</accession>
<comment type="caution">
    <text evidence="1">The sequence shown here is derived from an EMBL/GenBank/DDBJ whole genome shotgun (WGS) entry which is preliminary data.</text>
</comment>